<name>A0A6A6UF00_9PEZI</name>
<dbReference type="AlphaFoldDB" id="A0A6A6UF00"/>
<dbReference type="OrthoDB" id="3799835at2759"/>
<dbReference type="EMBL" id="MU004234">
    <property type="protein sequence ID" value="KAF2670370.1"/>
    <property type="molecule type" value="Genomic_DNA"/>
</dbReference>
<dbReference type="InterPro" id="IPR038883">
    <property type="entry name" value="AN11006-like"/>
</dbReference>
<evidence type="ECO:0000313" key="2">
    <source>
        <dbReference type="EMBL" id="KAF2670370.1"/>
    </source>
</evidence>
<organism evidence="2 3">
    <name type="scientific">Microthyrium microscopicum</name>
    <dbReference type="NCBI Taxonomy" id="703497"/>
    <lineage>
        <taxon>Eukaryota</taxon>
        <taxon>Fungi</taxon>
        <taxon>Dikarya</taxon>
        <taxon>Ascomycota</taxon>
        <taxon>Pezizomycotina</taxon>
        <taxon>Dothideomycetes</taxon>
        <taxon>Dothideomycetes incertae sedis</taxon>
        <taxon>Microthyriales</taxon>
        <taxon>Microthyriaceae</taxon>
        <taxon>Microthyrium</taxon>
    </lineage>
</organism>
<gene>
    <name evidence="2" type="ORF">BT63DRAFT_413104</name>
</gene>
<proteinExistence type="predicted"/>
<keyword evidence="3" id="KW-1185">Reference proteome</keyword>
<reference evidence="2" key="1">
    <citation type="journal article" date="2020" name="Stud. Mycol.">
        <title>101 Dothideomycetes genomes: a test case for predicting lifestyles and emergence of pathogens.</title>
        <authorList>
            <person name="Haridas S."/>
            <person name="Albert R."/>
            <person name="Binder M."/>
            <person name="Bloem J."/>
            <person name="Labutti K."/>
            <person name="Salamov A."/>
            <person name="Andreopoulos B."/>
            <person name="Baker S."/>
            <person name="Barry K."/>
            <person name="Bills G."/>
            <person name="Bluhm B."/>
            <person name="Cannon C."/>
            <person name="Castanera R."/>
            <person name="Culley D."/>
            <person name="Daum C."/>
            <person name="Ezra D."/>
            <person name="Gonzalez J."/>
            <person name="Henrissat B."/>
            <person name="Kuo A."/>
            <person name="Liang C."/>
            <person name="Lipzen A."/>
            <person name="Lutzoni F."/>
            <person name="Magnuson J."/>
            <person name="Mondo S."/>
            <person name="Nolan M."/>
            <person name="Ohm R."/>
            <person name="Pangilinan J."/>
            <person name="Park H.-J."/>
            <person name="Ramirez L."/>
            <person name="Alfaro M."/>
            <person name="Sun H."/>
            <person name="Tritt A."/>
            <person name="Yoshinaga Y."/>
            <person name="Zwiers L.-H."/>
            <person name="Turgeon B."/>
            <person name="Goodwin S."/>
            <person name="Spatafora J."/>
            <person name="Crous P."/>
            <person name="Grigoriev I."/>
        </authorList>
    </citation>
    <scope>NUCLEOTIDE SEQUENCE</scope>
    <source>
        <strain evidence="2">CBS 115976</strain>
    </source>
</reference>
<evidence type="ECO:0008006" key="4">
    <source>
        <dbReference type="Google" id="ProtNLM"/>
    </source>
</evidence>
<evidence type="ECO:0000256" key="1">
    <source>
        <dbReference type="SAM" id="MobiDB-lite"/>
    </source>
</evidence>
<dbReference type="Proteomes" id="UP000799302">
    <property type="component" value="Unassembled WGS sequence"/>
</dbReference>
<accession>A0A6A6UF00</accession>
<protein>
    <recommendedName>
        <fullName evidence="4">F-box domain-containing protein</fullName>
    </recommendedName>
</protein>
<sequence>MESERDSFPLFKAPYEIRNMIYEYALQLSVTFTFCHTHKGDPRKPHQWWYAEGKPYIVAYELTRLTPALLLTSKQIAQETRSILHSCHKVIKSSFEGSNIRLDPSPSPLFLSLCESGRFVIDLSGDYPLQVLGTSLQPIHSAVRSVVLSPRCVSGDDSGVLDLWEKGVDLQSWTRFGRILFQMPALKEIEMPLSSNPYYCEWAPSEVCQMLESGKLEKIRFLYAKGQRHDRHRHGPPYTTDDLVLKYLAIGQRLQNIQTGVPIGDSITVRREAELHDTLHEGAWNDWPRVDTIFTLELSPFGQASRLFSSITMEPVQTTSRLLDLPLEIRLIIYELVLLPRVTFSIRDYFLHRRGEPRPNHFPYNFPAEGRWWKSRNNNHMVSYEFSLPIPPLLTACKQIAGESQLVLRHYHKVIKSSFDHEDFIADPSPLFLAICDSARFVIDTTGNFSKLYFERSLQPIRSSIRSIVISPRCLAVTSPSTRQLWMKSPDEEWTPFSRMLLTMSALEEVAVSIDAGVGGRCAEMAAIEVCQMVEMGKLAKVRYLCREEQVNRDLFGGSTRYYVMSIIGEAQRLSAFDSPASIKHLLRVEREKIPVGPLHQQWMDWPEGDKVFVLERDDGQPRADQYVYDSDDDWEDSEEDRGESREDDEVGSEGHIGVLARADSTDESGENREDVSEYDSKDDSEYSEQDSEVDPGEHADDDDY</sequence>
<evidence type="ECO:0000313" key="3">
    <source>
        <dbReference type="Proteomes" id="UP000799302"/>
    </source>
</evidence>
<dbReference type="PANTHER" id="PTHR42085:SF2">
    <property type="entry name" value="F-BOX DOMAIN-CONTAINING PROTEIN"/>
    <property type="match status" value="1"/>
</dbReference>
<feature type="compositionally biased region" description="Acidic residues" evidence="1">
    <location>
        <begin position="630"/>
        <end position="652"/>
    </location>
</feature>
<dbReference type="PANTHER" id="PTHR42085">
    <property type="entry name" value="F-BOX DOMAIN-CONTAINING PROTEIN"/>
    <property type="match status" value="1"/>
</dbReference>
<feature type="compositionally biased region" description="Basic and acidic residues" evidence="1">
    <location>
        <begin position="670"/>
        <end position="685"/>
    </location>
</feature>
<feature type="region of interest" description="Disordered" evidence="1">
    <location>
        <begin position="622"/>
        <end position="705"/>
    </location>
</feature>
<feature type="compositionally biased region" description="Acidic residues" evidence="1">
    <location>
        <begin position="686"/>
        <end position="705"/>
    </location>
</feature>